<comment type="caution">
    <text evidence="1">The sequence shown here is derived from an EMBL/GenBank/DDBJ whole genome shotgun (WGS) entry which is preliminary data.</text>
</comment>
<dbReference type="Proteomes" id="UP000186601">
    <property type="component" value="Unassembled WGS sequence"/>
</dbReference>
<dbReference type="EMBL" id="MLYV02000705">
    <property type="protein sequence ID" value="PSR79252.1"/>
    <property type="molecule type" value="Genomic_DNA"/>
</dbReference>
<evidence type="ECO:0000313" key="2">
    <source>
        <dbReference type="Proteomes" id="UP000186601"/>
    </source>
</evidence>
<dbReference type="AlphaFoldDB" id="A0A2R6NXJ1"/>
<accession>A0A2R6NXJ1</accession>
<reference evidence="1 2" key="1">
    <citation type="submission" date="2018-02" db="EMBL/GenBank/DDBJ databases">
        <title>Genome sequence of the basidiomycete white-rot fungus Phlebia centrifuga.</title>
        <authorList>
            <person name="Granchi Z."/>
            <person name="Peng M."/>
            <person name="de Vries R.P."/>
            <person name="Hilden K."/>
            <person name="Makela M.R."/>
            <person name="Grigoriev I."/>
            <person name="Riley R."/>
        </authorList>
    </citation>
    <scope>NUCLEOTIDE SEQUENCE [LARGE SCALE GENOMIC DNA]</scope>
    <source>
        <strain evidence="1 2">FBCC195</strain>
    </source>
</reference>
<sequence length="116" mass="12286">MTAFKVPLEGNVPEVHIHLQDTAFSLLSYSGVCAWHLTQKRTAETARPSEPSLGDGNYISSIVRQGSDDMLELDGAAVSNFSQALSGPSASGMGSLLLPTLRLCLALSPLLALFIL</sequence>
<proteinExistence type="predicted"/>
<name>A0A2R6NXJ1_9APHY</name>
<organism evidence="1 2">
    <name type="scientific">Hermanssonia centrifuga</name>
    <dbReference type="NCBI Taxonomy" id="98765"/>
    <lineage>
        <taxon>Eukaryota</taxon>
        <taxon>Fungi</taxon>
        <taxon>Dikarya</taxon>
        <taxon>Basidiomycota</taxon>
        <taxon>Agaricomycotina</taxon>
        <taxon>Agaricomycetes</taxon>
        <taxon>Polyporales</taxon>
        <taxon>Meruliaceae</taxon>
        <taxon>Hermanssonia</taxon>
    </lineage>
</organism>
<gene>
    <name evidence="1" type="ORF">PHLCEN_2v7110</name>
</gene>
<protein>
    <submittedName>
        <fullName evidence="1">Uncharacterized protein</fullName>
    </submittedName>
</protein>
<evidence type="ECO:0000313" key="1">
    <source>
        <dbReference type="EMBL" id="PSR79252.1"/>
    </source>
</evidence>
<keyword evidence="2" id="KW-1185">Reference proteome</keyword>